<evidence type="ECO:0000256" key="1">
    <source>
        <dbReference type="SAM" id="Phobius"/>
    </source>
</evidence>
<name>A0A5J4PWR1_9ZZZZ</name>
<feature type="transmembrane region" description="Helical" evidence="1">
    <location>
        <begin position="95"/>
        <end position="114"/>
    </location>
</feature>
<dbReference type="GO" id="GO:0016020">
    <property type="term" value="C:membrane"/>
    <property type="evidence" value="ECO:0007669"/>
    <property type="project" value="UniProtKB-SubCell"/>
</dbReference>
<dbReference type="AlphaFoldDB" id="A0A5J4PWR1"/>
<dbReference type="Pfam" id="PF14378">
    <property type="entry name" value="PAP2_3"/>
    <property type="match status" value="1"/>
</dbReference>
<feature type="transmembrane region" description="Helical" evidence="1">
    <location>
        <begin position="226"/>
        <end position="245"/>
    </location>
</feature>
<accession>A0A5J4PWR1</accession>
<proteinExistence type="predicted"/>
<organism evidence="3">
    <name type="scientific">termite gut metagenome</name>
    <dbReference type="NCBI Taxonomy" id="433724"/>
    <lineage>
        <taxon>unclassified sequences</taxon>
        <taxon>metagenomes</taxon>
        <taxon>organismal metagenomes</taxon>
    </lineage>
</organism>
<feature type="transmembrane region" description="Helical" evidence="1">
    <location>
        <begin position="69"/>
        <end position="88"/>
    </location>
</feature>
<dbReference type="InterPro" id="IPR036938">
    <property type="entry name" value="PAP2/HPO_sf"/>
</dbReference>
<evidence type="ECO:0000313" key="3">
    <source>
        <dbReference type="EMBL" id="KAA6313502.1"/>
    </source>
</evidence>
<keyword evidence="1" id="KW-0812">Transmembrane</keyword>
<comment type="caution">
    <text evidence="3">The sequence shown here is derived from an EMBL/GenBank/DDBJ whole genome shotgun (WGS) entry which is preliminary data.</text>
</comment>
<protein>
    <recommendedName>
        <fullName evidence="2">Inositolphosphotransferase Aur1/Ipt1 domain-containing protein</fullName>
    </recommendedName>
</protein>
<dbReference type="Gene3D" id="1.20.144.10">
    <property type="entry name" value="Phosphatidic acid phosphatase type 2/haloperoxidase"/>
    <property type="match status" value="1"/>
</dbReference>
<feature type="transmembrane region" description="Helical" evidence="1">
    <location>
        <begin position="176"/>
        <end position="193"/>
    </location>
</feature>
<keyword evidence="1" id="KW-0472">Membrane</keyword>
<keyword evidence="1" id="KW-1133">Transmembrane helix</keyword>
<dbReference type="SUPFAM" id="SSF48317">
    <property type="entry name" value="Acid phosphatase/Vanadium-dependent haloperoxidase"/>
    <property type="match status" value="1"/>
</dbReference>
<feature type="domain" description="Inositolphosphotransferase Aur1/Ipt1" evidence="2">
    <location>
        <begin position="59"/>
        <end position="239"/>
    </location>
</feature>
<evidence type="ECO:0000259" key="2">
    <source>
        <dbReference type="Pfam" id="PF14378"/>
    </source>
</evidence>
<feature type="non-terminal residue" evidence="3">
    <location>
        <position position="1"/>
    </location>
</feature>
<gene>
    <name evidence="3" type="ORF">EZS27_035735</name>
</gene>
<dbReference type="EMBL" id="SNRY01006035">
    <property type="protein sequence ID" value="KAA6313502.1"/>
    <property type="molecule type" value="Genomic_DNA"/>
</dbReference>
<reference evidence="3" key="1">
    <citation type="submission" date="2019-03" db="EMBL/GenBank/DDBJ databases">
        <title>Single cell metagenomics reveals metabolic interactions within the superorganism composed of flagellate Streblomastix strix and complex community of Bacteroidetes bacteria on its surface.</title>
        <authorList>
            <person name="Treitli S.C."/>
            <person name="Kolisko M."/>
            <person name="Husnik F."/>
            <person name="Keeling P."/>
            <person name="Hampl V."/>
        </authorList>
    </citation>
    <scope>NUCLEOTIDE SEQUENCE</scope>
    <source>
        <strain evidence="3">STM</strain>
    </source>
</reference>
<feature type="transmembrane region" description="Helical" evidence="1">
    <location>
        <begin position="200"/>
        <end position="220"/>
    </location>
</feature>
<dbReference type="InterPro" id="IPR026841">
    <property type="entry name" value="Aur1/Ipt1"/>
</dbReference>
<sequence>PCKCFAFIRVCFQMFMLSYWYPDTYEFNRIFPNLDHVFACAEHQIFGHQPSILFSQYFPQAYISEALNLGYFSYYPMIAIVAMFYFIYRFEQFERISFILITSFFICYFIYIFTPVAGPQYYFPVIGFDNVYQGVFPAIGDYFNYNQELLPGPGYNDGVFYQLVEASQQVGERPTAAFPSSHVEVSTVLIILARRGNKKLFAFLLPFYLLLCGATVYIQAHYLIDSIVGFVLAFGLYALADRIFVKYF</sequence>